<dbReference type="InterPro" id="IPR036236">
    <property type="entry name" value="Znf_C2H2_sf"/>
</dbReference>
<evidence type="ECO:0000256" key="1">
    <source>
        <dbReference type="ARBA" id="ARBA00022723"/>
    </source>
</evidence>
<dbReference type="GO" id="GO:0008270">
    <property type="term" value="F:zinc ion binding"/>
    <property type="evidence" value="ECO:0007669"/>
    <property type="project" value="UniProtKB-KW"/>
</dbReference>
<comment type="similarity">
    <text evidence="4">Belongs to the ZNF277 family.</text>
</comment>
<dbReference type="InterPro" id="IPR013087">
    <property type="entry name" value="Znf_C2H2_type"/>
</dbReference>
<dbReference type="InterPro" id="IPR040048">
    <property type="entry name" value="ZNF277"/>
</dbReference>
<keyword evidence="8" id="KW-1185">Reference proteome</keyword>
<sequence>MSAENLEKTLKKSLKLSIEVDNESLNEICDELNCLLCEYKSRIPFVQEYMTHLLQKHRIIITNYERIPYLPWYLIFWRKQLKINSIDKLCNLDTMVDSSQAYILSEDMPLDKELRLSLQSQHLKTAIKHLEEESKDKSFSHMCLFCKYELHNSNPADLLNHMSKYHHLNIGLPQNIVYKREMIMALQKKLDNLNCLYCNRTFKDRNCLKDHMRKKNHKRLNSNSTEWDKYYIINYLEIDQNWKSLKNISDDNISEESDHDENWDDWKEDDYENNVNAVCLICPFKQINGNLVLHHMENEHNIKLTKFRHQDKTILNFYERVKLVNYIRRQITVKTCPFCLNKLKDSTDFENEIDNHSKSCLKWIESNLDENLWNQPQYYFSTYDDDLLLCSLDSEDDSPTTANNQVIAEDLVDITDSVLNIQTQENLLLN</sequence>
<evidence type="ECO:0000256" key="4">
    <source>
        <dbReference type="ARBA" id="ARBA00034119"/>
    </source>
</evidence>
<gene>
    <name evidence="7" type="ORF">DGYR_LOCUS9636</name>
</gene>
<dbReference type="PANTHER" id="PTHR13267:SF3">
    <property type="entry name" value="ZINC FINGER PROTEIN 277"/>
    <property type="match status" value="1"/>
</dbReference>
<dbReference type="PANTHER" id="PTHR13267">
    <property type="entry name" value="ZINC FINGER PROTEIN 277"/>
    <property type="match status" value="1"/>
</dbReference>
<protein>
    <submittedName>
        <fullName evidence="7">DgyrCDS10205</fullName>
    </submittedName>
</protein>
<name>A0A7I8W234_9ANNE</name>
<evidence type="ECO:0000313" key="8">
    <source>
        <dbReference type="Proteomes" id="UP000549394"/>
    </source>
</evidence>
<dbReference type="Pfam" id="PF12756">
    <property type="entry name" value="zf-C2H2_2"/>
    <property type="match status" value="2"/>
</dbReference>
<evidence type="ECO:0000256" key="2">
    <source>
        <dbReference type="ARBA" id="ARBA00022771"/>
    </source>
</evidence>
<keyword evidence="2 5" id="KW-0863">Zinc-finger</keyword>
<proteinExistence type="inferred from homology"/>
<dbReference type="Proteomes" id="UP000549394">
    <property type="component" value="Unassembled WGS sequence"/>
</dbReference>
<evidence type="ECO:0000256" key="3">
    <source>
        <dbReference type="ARBA" id="ARBA00022833"/>
    </source>
</evidence>
<keyword evidence="3" id="KW-0862">Zinc</keyword>
<evidence type="ECO:0000256" key="5">
    <source>
        <dbReference type="PROSITE-ProRule" id="PRU00042"/>
    </source>
</evidence>
<dbReference type="InterPro" id="IPR041661">
    <property type="entry name" value="ZN622/Rei1/Reh1_Znf-C2H2"/>
</dbReference>
<comment type="caution">
    <text evidence="7">The sequence shown here is derived from an EMBL/GenBank/DDBJ whole genome shotgun (WGS) entry which is preliminary data.</text>
</comment>
<dbReference type="PROSITE" id="PS00028">
    <property type="entry name" value="ZINC_FINGER_C2H2_1"/>
    <property type="match status" value="1"/>
</dbReference>
<feature type="domain" description="C2H2-type" evidence="6">
    <location>
        <begin position="193"/>
        <end position="222"/>
    </location>
</feature>
<dbReference type="EMBL" id="CAJFCJ010000015">
    <property type="protein sequence ID" value="CAD5121722.1"/>
    <property type="molecule type" value="Genomic_DNA"/>
</dbReference>
<evidence type="ECO:0000259" key="6">
    <source>
        <dbReference type="PROSITE" id="PS50157"/>
    </source>
</evidence>
<dbReference type="PROSITE" id="PS50157">
    <property type="entry name" value="ZINC_FINGER_C2H2_2"/>
    <property type="match status" value="1"/>
</dbReference>
<keyword evidence="1" id="KW-0479">Metal-binding</keyword>
<dbReference type="SUPFAM" id="SSF57667">
    <property type="entry name" value="beta-beta-alpha zinc fingers"/>
    <property type="match status" value="2"/>
</dbReference>
<organism evidence="7 8">
    <name type="scientific">Dimorphilus gyrociliatus</name>
    <dbReference type="NCBI Taxonomy" id="2664684"/>
    <lineage>
        <taxon>Eukaryota</taxon>
        <taxon>Metazoa</taxon>
        <taxon>Spiralia</taxon>
        <taxon>Lophotrochozoa</taxon>
        <taxon>Annelida</taxon>
        <taxon>Polychaeta</taxon>
        <taxon>Polychaeta incertae sedis</taxon>
        <taxon>Dinophilidae</taxon>
        <taxon>Dimorphilus</taxon>
    </lineage>
</organism>
<accession>A0A7I8W234</accession>
<dbReference type="AlphaFoldDB" id="A0A7I8W234"/>
<dbReference type="OrthoDB" id="278606at2759"/>
<reference evidence="7 8" key="1">
    <citation type="submission" date="2020-08" db="EMBL/GenBank/DDBJ databases">
        <authorList>
            <person name="Hejnol A."/>
        </authorList>
    </citation>
    <scope>NUCLEOTIDE SEQUENCE [LARGE SCALE GENOMIC DNA]</scope>
</reference>
<dbReference type="SMART" id="SM00355">
    <property type="entry name" value="ZnF_C2H2"/>
    <property type="match status" value="4"/>
</dbReference>
<evidence type="ECO:0000313" key="7">
    <source>
        <dbReference type="EMBL" id="CAD5121722.1"/>
    </source>
</evidence>